<gene>
    <name evidence="4" type="ORF">Esi_0203_0030</name>
</gene>
<evidence type="ECO:0000313" key="5">
    <source>
        <dbReference type="Proteomes" id="UP000002630"/>
    </source>
</evidence>
<feature type="region of interest" description="Disordered" evidence="2">
    <location>
        <begin position="312"/>
        <end position="335"/>
    </location>
</feature>
<dbReference type="eggNOG" id="KOG1165">
    <property type="taxonomic scope" value="Eukaryota"/>
</dbReference>
<feature type="domain" description="Protein kinase" evidence="3">
    <location>
        <begin position="14"/>
        <end position="305"/>
    </location>
</feature>
<evidence type="ECO:0000313" key="4">
    <source>
        <dbReference type="EMBL" id="CBJ30597.1"/>
    </source>
</evidence>
<dbReference type="AlphaFoldDB" id="D7FQK2"/>
<dbReference type="EMBL" id="FN648380">
    <property type="protein sequence ID" value="CBJ30597.1"/>
    <property type="molecule type" value="Genomic_DNA"/>
</dbReference>
<sequence length="363" mass="39464">MASPLTGTVLNKKWKLGALVGSGGCAEVYEAEATGSRGQSADGPFVAKIAPVPVALPLAAKKGRYAYKRKTEEEKHADMIHYEHVLYTASLAKHVGVVEIPRNGYGEDQNLRYLVMTRLGLDVEAALKTSKGWSVARKTGYARQMLALLRALHEKCQMVFIDVKPENFMFGVPGSADEDKIFLIDFGLSTRYVAPRGGIKPQGQSAQIQGTAEFLSLKCHGGASAGRCDDLESLGYVIVSMLKEGDRALPWSGSSSVKDGLAAKKSATLEALCRGCPAGMLEYMKAVRGMEFEEAPDYDKLDAVLKSMESAGAAAGREGERRTRRGYTQGSGHRRRRWRFDPRNIHYRRRVTAGGAGRGGACR</sequence>
<dbReference type="SMART" id="SM00220">
    <property type="entry name" value="S_TKc"/>
    <property type="match status" value="1"/>
</dbReference>
<dbReference type="Proteomes" id="UP000002630">
    <property type="component" value="Linkage Group LG02"/>
</dbReference>
<keyword evidence="4" id="KW-0418">Kinase</keyword>
<dbReference type="InterPro" id="IPR011009">
    <property type="entry name" value="Kinase-like_dom_sf"/>
</dbReference>
<dbReference type="PANTHER" id="PTHR11909">
    <property type="entry name" value="CASEIN KINASE-RELATED"/>
    <property type="match status" value="1"/>
</dbReference>
<dbReference type="Gene3D" id="1.10.510.10">
    <property type="entry name" value="Transferase(Phosphotransferase) domain 1"/>
    <property type="match status" value="1"/>
</dbReference>
<dbReference type="EMBL" id="FN649727">
    <property type="protein sequence ID" value="CBJ30597.1"/>
    <property type="molecule type" value="Genomic_DNA"/>
</dbReference>
<dbReference type="GO" id="GO:0004672">
    <property type="term" value="F:protein kinase activity"/>
    <property type="evidence" value="ECO:0007669"/>
    <property type="project" value="InterPro"/>
</dbReference>
<dbReference type="PROSITE" id="PS50011">
    <property type="entry name" value="PROTEIN_KINASE_DOM"/>
    <property type="match status" value="1"/>
</dbReference>
<dbReference type="InterPro" id="IPR000719">
    <property type="entry name" value="Prot_kinase_dom"/>
</dbReference>
<keyword evidence="4" id="KW-0808">Transferase</keyword>
<evidence type="ECO:0000256" key="2">
    <source>
        <dbReference type="SAM" id="MobiDB-lite"/>
    </source>
</evidence>
<name>D7FQK2_ECTSI</name>
<dbReference type="SUPFAM" id="SSF56112">
    <property type="entry name" value="Protein kinase-like (PK-like)"/>
    <property type="match status" value="1"/>
</dbReference>
<accession>D7FQK2</accession>
<dbReference type="InterPro" id="IPR050235">
    <property type="entry name" value="CK1_Ser-Thr_kinase"/>
</dbReference>
<organism evidence="4 5">
    <name type="scientific">Ectocarpus siliculosus</name>
    <name type="common">Brown alga</name>
    <name type="synonym">Conferva siliculosa</name>
    <dbReference type="NCBI Taxonomy" id="2880"/>
    <lineage>
        <taxon>Eukaryota</taxon>
        <taxon>Sar</taxon>
        <taxon>Stramenopiles</taxon>
        <taxon>Ochrophyta</taxon>
        <taxon>PX clade</taxon>
        <taxon>Phaeophyceae</taxon>
        <taxon>Ectocarpales</taxon>
        <taxon>Ectocarpaceae</taxon>
        <taxon>Ectocarpus</taxon>
    </lineage>
</organism>
<dbReference type="OMA" id="TVYCVDF"/>
<dbReference type="STRING" id="2880.D7FQK2"/>
<dbReference type="GO" id="GO:0005524">
    <property type="term" value="F:ATP binding"/>
    <property type="evidence" value="ECO:0007669"/>
    <property type="project" value="InterPro"/>
</dbReference>
<proteinExistence type="predicted"/>
<reference evidence="4 5" key="1">
    <citation type="journal article" date="2010" name="Nature">
        <title>The Ectocarpus genome and the independent evolution of multicellularity in brown algae.</title>
        <authorList>
            <person name="Cock J.M."/>
            <person name="Sterck L."/>
            <person name="Rouze P."/>
            <person name="Scornet D."/>
            <person name="Allen A.E."/>
            <person name="Amoutzias G."/>
            <person name="Anthouard V."/>
            <person name="Artiguenave F."/>
            <person name="Aury J.M."/>
            <person name="Badger J.H."/>
            <person name="Beszteri B."/>
            <person name="Billiau K."/>
            <person name="Bonnet E."/>
            <person name="Bothwell J.H."/>
            <person name="Bowler C."/>
            <person name="Boyen C."/>
            <person name="Brownlee C."/>
            <person name="Carrano C.J."/>
            <person name="Charrier B."/>
            <person name="Cho G.Y."/>
            <person name="Coelho S.M."/>
            <person name="Collen J."/>
            <person name="Corre E."/>
            <person name="Da Silva C."/>
            <person name="Delage L."/>
            <person name="Delaroque N."/>
            <person name="Dittami S.M."/>
            <person name="Doulbeau S."/>
            <person name="Elias M."/>
            <person name="Farnham G."/>
            <person name="Gachon C.M."/>
            <person name="Gschloessl B."/>
            <person name="Heesch S."/>
            <person name="Jabbari K."/>
            <person name="Jubin C."/>
            <person name="Kawai H."/>
            <person name="Kimura K."/>
            <person name="Kloareg B."/>
            <person name="Kupper F.C."/>
            <person name="Lang D."/>
            <person name="Le Bail A."/>
            <person name="Leblanc C."/>
            <person name="Lerouge P."/>
            <person name="Lohr M."/>
            <person name="Lopez P.J."/>
            <person name="Martens C."/>
            <person name="Maumus F."/>
            <person name="Michel G."/>
            <person name="Miranda-Saavedra D."/>
            <person name="Morales J."/>
            <person name="Moreau H."/>
            <person name="Motomura T."/>
            <person name="Nagasato C."/>
            <person name="Napoli C.A."/>
            <person name="Nelson D.R."/>
            <person name="Nyvall-Collen P."/>
            <person name="Peters A.F."/>
            <person name="Pommier C."/>
            <person name="Potin P."/>
            <person name="Poulain J."/>
            <person name="Quesneville H."/>
            <person name="Read B."/>
            <person name="Rensing S.A."/>
            <person name="Ritter A."/>
            <person name="Rousvoal S."/>
            <person name="Samanta M."/>
            <person name="Samson G."/>
            <person name="Schroeder D.C."/>
            <person name="Segurens B."/>
            <person name="Strittmatter M."/>
            <person name="Tonon T."/>
            <person name="Tregear J.W."/>
            <person name="Valentin K."/>
            <person name="von Dassow P."/>
            <person name="Yamagishi T."/>
            <person name="Van de Peer Y."/>
            <person name="Wincker P."/>
        </authorList>
    </citation>
    <scope>NUCLEOTIDE SEQUENCE [LARGE SCALE GENOMIC DNA]</scope>
    <source>
        <strain evidence="5">Ec32 / CCAP1310/4</strain>
    </source>
</reference>
<evidence type="ECO:0000259" key="3">
    <source>
        <dbReference type="PROSITE" id="PS50011"/>
    </source>
</evidence>
<dbReference type="InParanoid" id="D7FQK2"/>
<dbReference type="OrthoDB" id="5800476at2759"/>
<dbReference type="Pfam" id="PF00069">
    <property type="entry name" value="Pkinase"/>
    <property type="match status" value="1"/>
</dbReference>
<evidence type="ECO:0000256" key="1">
    <source>
        <dbReference type="ARBA" id="ARBA00023860"/>
    </source>
</evidence>
<protein>
    <recommendedName>
        <fullName evidence="1">Casein kinase I</fullName>
    </recommendedName>
</protein>
<keyword evidence="5" id="KW-1185">Reference proteome</keyword>